<organism evidence="1 2">
    <name type="scientific">Botryotinia fuckeliana (strain T4)</name>
    <name type="common">Noble rot fungus</name>
    <name type="synonym">Botrytis cinerea</name>
    <dbReference type="NCBI Taxonomy" id="999810"/>
    <lineage>
        <taxon>Eukaryota</taxon>
        <taxon>Fungi</taxon>
        <taxon>Dikarya</taxon>
        <taxon>Ascomycota</taxon>
        <taxon>Pezizomycotina</taxon>
        <taxon>Leotiomycetes</taxon>
        <taxon>Helotiales</taxon>
        <taxon>Sclerotiniaceae</taxon>
        <taxon>Botrytis</taxon>
    </lineage>
</organism>
<dbReference type="Proteomes" id="UP000008177">
    <property type="component" value="Unplaced contigs"/>
</dbReference>
<dbReference type="AlphaFoldDB" id="G2YBJ3"/>
<dbReference type="InParanoid" id="G2YBJ3"/>
<sequence length="197" mass="22340">MATTLPQPEIITQRFQIGHNHRYLGQVLTLALVILNRVKFLDIDKLIVFVGTVFIPHLQVEQNNNPSSPLEVWKRSEYTDSSKVEGASNGNILLNYHCETRLHHDLKTHLMGDCKFVVELCIKETVHYANPNPVQVPNLELRLVLIDQVLESKAKGVQDKKRKLMTYTSSASGQGPICLRFLFLPTHVNDMANFQGP</sequence>
<gene>
    <name evidence="1" type="ORF">BofuT4_P101830.1</name>
</gene>
<dbReference type="OrthoDB" id="3522500at2759"/>
<evidence type="ECO:0000313" key="2">
    <source>
        <dbReference type="Proteomes" id="UP000008177"/>
    </source>
</evidence>
<proteinExistence type="predicted"/>
<name>G2YBJ3_BOTF4</name>
<reference evidence="2" key="1">
    <citation type="journal article" date="2011" name="PLoS Genet.">
        <title>Genomic analysis of the necrotrophic fungal pathogens Sclerotinia sclerotiorum and Botrytis cinerea.</title>
        <authorList>
            <person name="Amselem J."/>
            <person name="Cuomo C.A."/>
            <person name="van Kan J.A."/>
            <person name="Viaud M."/>
            <person name="Benito E.P."/>
            <person name="Couloux A."/>
            <person name="Coutinho P.M."/>
            <person name="de Vries R.P."/>
            <person name="Dyer P.S."/>
            <person name="Fillinger S."/>
            <person name="Fournier E."/>
            <person name="Gout L."/>
            <person name="Hahn M."/>
            <person name="Kohn L."/>
            <person name="Lapalu N."/>
            <person name="Plummer K.M."/>
            <person name="Pradier J.M."/>
            <person name="Quevillon E."/>
            <person name="Sharon A."/>
            <person name="Simon A."/>
            <person name="ten Have A."/>
            <person name="Tudzynski B."/>
            <person name="Tudzynski P."/>
            <person name="Wincker P."/>
            <person name="Andrew M."/>
            <person name="Anthouard V."/>
            <person name="Beever R.E."/>
            <person name="Beffa R."/>
            <person name="Benoit I."/>
            <person name="Bouzid O."/>
            <person name="Brault B."/>
            <person name="Chen Z."/>
            <person name="Choquer M."/>
            <person name="Collemare J."/>
            <person name="Cotton P."/>
            <person name="Danchin E.G."/>
            <person name="Da Silva C."/>
            <person name="Gautier A."/>
            <person name="Giraud C."/>
            <person name="Giraud T."/>
            <person name="Gonzalez C."/>
            <person name="Grossetete S."/>
            <person name="Guldener U."/>
            <person name="Henrissat B."/>
            <person name="Howlett B.J."/>
            <person name="Kodira C."/>
            <person name="Kretschmer M."/>
            <person name="Lappartient A."/>
            <person name="Leroch M."/>
            <person name="Levis C."/>
            <person name="Mauceli E."/>
            <person name="Neuveglise C."/>
            <person name="Oeser B."/>
            <person name="Pearson M."/>
            <person name="Poulain J."/>
            <person name="Poussereau N."/>
            <person name="Quesneville H."/>
            <person name="Rascle C."/>
            <person name="Schumacher J."/>
            <person name="Segurens B."/>
            <person name="Sexton A."/>
            <person name="Silva E."/>
            <person name="Sirven C."/>
            <person name="Soanes D.M."/>
            <person name="Talbot N.J."/>
            <person name="Templeton M."/>
            <person name="Yandava C."/>
            <person name="Yarden O."/>
            <person name="Zeng Q."/>
            <person name="Rollins J.A."/>
            <person name="Lebrun M.H."/>
            <person name="Dickman M."/>
        </authorList>
    </citation>
    <scope>NUCLEOTIDE SEQUENCE [LARGE SCALE GENOMIC DNA]</scope>
    <source>
        <strain evidence="2">T4</strain>
    </source>
</reference>
<dbReference type="EMBL" id="FQ790312">
    <property type="protein sequence ID" value="CCD34584.1"/>
    <property type="molecule type" value="Genomic_DNA"/>
</dbReference>
<dbReference type="HOGENOM" id="CLU_1383967_0_0_1"/>
<evidence type="ECO:0000313" key="1">
    <source>
        <dbReference type="EMBL" id="CCD34584.1"/>
    </source>
</evidence>
<protein>
    <submittedName>
        <fullName evidence="1">Uncharacterized protein</fullName>
    </submittedName>
</protein>
<accession>G2YBJ3</accession>